<dbReference type="EMBL" id="JAJAGQ010000006">
    <property type="protein sequence ID" value="KAJ8560559.1"/>
    <property type="molecule type" value="Genomic_DNA"/>
</dbReference>
<evidence type="ECO:0000256" key="10">
    <source>
        <dbReference type="ARBA" id="ARBA00055929"/>
    </source>
</evidence>
<dbReference type="SUPFAM" id="SSF51445">
    <property type="entry name" value="(Trans)glycosidases"/>
    <property type="match status" value="1"/>
</dbReference>
<evidence type="ECO:0000256" key="7">
    <source>
        <dbReference type="ARBA" id="ARBA00023180"/>
    </source>
</evidence>
<dbReference type="GO" id="GO:0005576">
    <property type="term" value="C:extracellular region"/>
    <property type="evidence" value="ECO:0007669"/>
    <property type="project" value="UniProtKB-SubCell"/>
</dbReference>
<dbReference type="InterPro" id="IPR005199">
    <property type="entry name" value="Glyco_hydro_79"/>
</dbReference>
<reference evidence="13" key="1">
    <citation type="journal article" date="2023" name="Proc. Natl. Acad. Sci. U.S.A.">
        <title>Genomic and structural basis for evolution of tropane alkaloid biosynthesis.</title>
        <authorList>
            <person name="Wanga Y.-J."/>
            <person name="Taina T."/>
            <person name="Yua J.-Y."/>
            <person name="Lia J."/>
            <person name="Xua B."/>
            <person name="Chenc J."/>
            <person name="D'Auriad J.C."/>
            <person name="Huanga J.-P."/>
            <person name="Huanga S.-X."/>
        </authorList>
    </citation>
    <scope>NUCLEOTIDE SEQUENCE [LARGE SCALE GENOMIC DNA]</scope>
    <source>
        <strain evidence="13">cv. KIB-2019</strain>
    </source>
</reference>
<evidence type="ECO:0000256" key="9">
    <source>
        <dbReference type="ARBA" id="ARBA00023765"/>
    </source>
</evidence>
<keyword evidence="4" id="KW-0732">Signal</keyword>
<evidence type="ECO:0000256" key="4">
    <source>
        <dbReference type="ARBA" id="ARBA00022729"/>
    </source>
</evidence>
<dbReference type="InterPro" id="IPR017853">
    <property type="entry name" value="GH"/>
</dbReference>
<feature type="compositionally biased region" description="Low complexity" evidence="11">
    <location>
        <begin position="16"/>
        <end position="25"/>
    </location>
</feature>
<evidence type="ECO:0000256" key="11">
    <source>
        <dbReference type="SAM" id="MobiDB-lite"/>
    </source>
</evidence>
<dbReference type="GO" id="GO:0005765">
    <property type="term" value="C:lysosomal membrane"/>
    <property type="evidence" value="ECO:0007669"/>
    <property type="project" value="UniProtKB-SubCell"/>
</dbReference>
<comment type="function">
    <text evidence="10">Endoglycosidase which is a cell surface and extracellular matrix-degrading enzyme. Cleaves heparan sulfate proteoglycans (HSPGs) into heparan sulfate side chains and core proteoglycans.</text>
</comment>
<keyword evidence="5" id="KW-0378">Hydrolase</keyword>
<evidence type="ECO:0000313" key="13">
    <source>
        <dbReference type="Proteomes" id="UP001152561"/>
    </source>
</evidence>
<keyword evidence="6" id="KW-0472">Membrane</keyword>
<keyword evidence="7" id="KW-0325">Glycoprotein</keyword>
<dbReference type="OrthoDB" id="726732at2759"/>
<feature type="compositionally biased region" description="Acidic residues" evidence="11">
    <location>
        <begin position="26"/>
        <end position="54"/>
    </location>
</feature>
<feature type="region of interest" description="Disordered" evidence="11">
    <location>
        <begin position="1"/>
        <end position="54"/>
    </location>
</feature>
<comment type="caution">
    <text evidence="12">The sequence shown here is derived from an EMBL/GenBank/DDBJ whole genome shotgun (WGS) entry which is preliminary data.</text>
</comment>
<dbReference type="GO" id="GO:0009505">
    <property type="term" value="C:plant-type cell wall"/>
    <property type="evidence" value="ECO:0007669"/>
    <property type="project" value="TreeGrafter"/>
</dbReference>
<dbReference type="PANTHER" id="PTHR14363">
    <property type="entry name" value="HEPARANASE-RELATED"/>
    <property type="match status" value="1"/>
</dbReference>
<evidence type="ECO:0000313" key="12">
    <source>
        <dbReference type="EMBL" id="KAJ8560559.1"/>
    </source>
</evidence>
<keyword evidence="3" id="KW-0964">Secreted</keyword>
<evidence type="ECO:0000256" key="3">
    <source>
        <dbReference type="ARBA" id="ARBA00022525"/>
    </source>
</evidence>
<dbReference type="AlphaFoldDB" id="A0A9Q1MLJ4"/>
<feature type="compositionally biased region" description="Acidic residues" evidence="11">
    <location>
        <begin position="88"/>
        <end position="105"/>
    </location>
</feature>
<dbReference type="GO" id="GO:0004566">
    <property type="term" value="F:beta-glucuronidase activity"/>
    <property type="evidence" value="ECO:0007669"/>
    <property type="project" value="TreeGrafter"/>
</dbReference>
<protein>
    <submittedName>
        <fullName evidence="12">Uncharacterized protein</fullName>
    </submittedName>
</protein>
<name>A0A9Q1MLJ4_9SOLA</name>
<keyword evidence="13" id="KW-1185">Reference proteome</keyword>
<evidence type="ECO:0000256" key="5">
    <source>
        <dbReference type="ARBA" id="ARBA00022801"/>
    </source>
</evidence>
<dbReference type="Gene3D" id="3.10.450.10">
    <property type="match status" value="1"/>
</dbReference>
<evidence type="ECO:0000256" key="2">
    <source>
        <dbReference type="ARBA" id="ARBA00009800"/>
    </source>
</evidence>
<comment type="subcellular location">
    <subcellularLocation>
        <location evidence="9">Lysosome membrane</location>
        <topology evidence="9">Peripheral membrane protein</topology>
    </subcellularLocation>
    <subcellularLocation>
        <location evidence="1">Secreted</location>
    </subcellularLocation>
</comment>
<dbReference type="Pfam" id="PF03662">
    <property type="entry name" value="Glyco_hydro_79n"/>
    <property type="match status" value="1"/>
</dbReference>
<dbReference type="PANTHER" id="PTHR14363:SF32">
    <property type="entry name" value="HEPARANASE-LIKE PROTEIN 2 ISOFORM X1"/>
    <property type="match status" value="1"/>
</dbReference>
<evidence type="ECO:0000256" key="8">
    <source>
        <dbReference type="ARBA" id="ARBA00023228"/>
    </source>
</evidence>
<dbReference type="FunFam" id="3.20.20.80:FF:000023">
    <property type="entry name" value="heparanase-like protein 3"/>
    <property type="match status" value="1"/>
</dbReference>
<comment type="similarity">
    <text evidence="2">Belongs to the glycosyl hydrolase 79 family.</text>
</comment>
<dbReference type="Gene3D" id="3.20.20.80">
    <property type="entry name" value="Glycosidases"/>
    <property type="match status" value="1"/>
</dbReference>
<sequence>MKSARSKPPLLNPLRVAVPDSPPVSSDDESEYYYYVSDEDDNCTDDEGEGYDSDLEYDKPILGSYFQKVHDESKGVDFPVKEEMDSISLDESEDYEDDNSTEDEREDNRRALKKYNDHKGTKHVVEKVLKVNGGACCYYNWYLTFSVKTGDEKIDYFQAKVVEDLQVFEVISHLGAAQFLAYDLVQREVKLIVEDTEFVIDGTVKIAETDDNYICATLDWWPKEKCNYNECPWGSTSLINLDLSHPFLANSIQAFNHLRLRLGGSLQNRILYAVGNFESPCHPFTKQGDGLFGFSKGCLLMDRWDELNSFFNKTGALVTFGLNALHGRQRTGKRAWEGNWDSSNARDFISYTISKGYQIHSWEFGNELSGKGIGAKVDAEQYGKDVIHLNSLIDQLYKHFQPRALLLAPGGFYDKEWYDTFLEVSGPGTVDALTHHIYNLGPGSDHNLVNKIINPLYLNKIADTFSNLTQTIEINGPWTSAWVGESGGAFNNGGHNVSNTFVNSFWYLDQLGMAAKYHTKVYCRQTFIGGNYGLLDTHTFIPNPDYYSALLWHRLMGRGVLAVSSNASSYLRSCAHCTRDRAGVTLLLINLSNQTHYGVNIESSVSTTLDANKKSNHKRSFVHHLKKTLSWIGSKSSDVTLSREEYHLTPQDGNLQSKTMLLNGKPLQLTEIGDIPSLSPVLVNLKSPISVAPLSIKFIVFPNFNFPGCR</sequence>
<feature type="region of interest" description="Disordered" evidence="11">
    <location>
        <begin position="80"/>
        <end position="107"/>
    </location>
</feature>
<keyword evidence="8" id="KW-0458">Lysosome</keyword>
<dbReference type="Proteomes" id="UP001152561">
    <property type="component" value="Unassembled WGS sequence"/>
</dbReference>
<proteinExistence type="inferred from homology"/>
<evidence type="ECO:0000256" key="6">
    <source>
        <dbReference type="ARBA" id="ARBA00023136"/>
    </source>
</evidence>
<evidence type="ECO:0000256" key="1">
    <source>
        <dbReference type="ARBA" id="ARBA00004613"/>
    </source>
</evidence>
<accession>A0A9Q1MLJ4</accession>
<organism evidence="12 13">
    <name type="scientific">Anisodus acutangulus</name>
    <dbReference type="NCBI Taxonomy" id="402998"/>
    <lineage>
        <taxon>Eukaryota</taxon>
        <taxon>Viridiplantae</taxon>
        <taxon>Streptophyta</taxon>
        <taxon>Embryophyta</taxon>
        <taxon>Tracheophyta</taxon>
        <taxon>Spermatophyta</taxon>
        <taxon>Magnoliopsida</taxon>
        <taxon>eudicotyledons</taxon>
        <taxon>Gunneridae</taxon>
        <taxon>Pentapetalae</taxon>
        <taxon>asterids</taxon>
        <taxon>lamiids</taxon>
        <taxon>Solanales</taxon>
        <taxon>Solanaceae</taxon>
        <taxon>Solanoideae</taxon>
        <taxon>Hyoscyameae</taxon>
        <taxon>Anisodus</taxon>
    </lineage>
</organism>
<gene>
    <name evidence="12" type="ORF">K7X08_022419</name>
</gene>